<feature type="domain" description="Aminoacyl-transfer RNA synthetases class-II family profile" evidence="14">
    <location>
        <begin position="122"/>
        <end position="351"/>
    </location>
</feature>
<evidence type="ECO:0000256" key="2">
    <source>
        <dbReference type="ARBA" id="ARBA00010207"/>
    </source>
</evidence>
<reference evidence="15" key="1">
    <citation type="submission" date="2022-08" db="EMBL/GenBank/DDBJ databases">
        <title>Draft genome sequencing of Roseisolibacter agri AW1220.</title>
        <authorList>
            <person name="Tobiishi Y."/>
            <person name="Tonouchi A."/>
        </authorList>
    </citation>
    <scope>NUCLEOTIDE SEQUENCE</scope>
    <source>
        <strain evidence="15">AW1220</strain>
    </source>
</reference>
<keyword evidence="4 13" id="KW-0963">Cytoplasm</keyword>
<dbReference type="InterPro" id="IPR004188">
    <property type="entry name" value="Phe-tRNA_ligase_II_N"/>
</dbReference>
<dbReference type="HAMAP" id="MF_00281">
    <property type="entry name" value="Phe_tRNA_synth_alpha1"/>
    <property type="match status" value="1"/>
</dbReference>
<dbReference type="RefSeq" id="WP_284351863.1">
    <property type="nucleotide sequence ID" value="NZ_BRXS01000006.1"/>
</dbReference>
<gene>
    <name evidence="13 15" type="primary">pheS</name>
    <name evidence="15" type="ORF">rosag_39370</name>
</gene>
<dbReference type="PROSITE" id="PS50862">
    <property type="entry name" value="AA_TRNA_LIGASE_II"/>
    <property type="match status" value="1"/>
</dbReference>
<evidence type="ECO:0000313" key="15">
    <source>
        <dbReference type="EMBL" id="GLC27424.1"/>
    </source>
</evidence>
<dbReference type="SUPFAM" id="SSF46589">
    <property type="entry name" value="tRNA-binding arm"/>
    <property type="match status" value="1"/>
</dbReference>
<keyword evidence="7 13" id="KW-0547">Nucleotide-binding</keyword>
<dbReference type="EMBL" id="BRXS01000006">
    <property type="protein sequence ID" value="GLC27424.1"/>
    <property type="molecule type" value="Genomic_DNA"/>
</dbReference>
<comment type="subcellular location">
    <subcellularLocation>
        <location evidence="1 13">Cytoplasm</location>
    </subcellularLocation>
</comment>
<dbReference type="InterPro" id="IPR010978">
    <property type="entry name" value="tRNA-bd_arm"/>
</dbReference>
<comment type="subunit">
    <text evidence="3 13">Tetramer of two alpha and two beta subunits.</text>
</comment>
<evidence type="ECO:0000256" key="7">
    <source>
        <dbReference type="ARBA" id="ARBA00022741"/>
    </source>
</evidence>
<dbReference type="Pfam" id="PF01409">
    <property type="entry name" value="tRNA-synt_2d"/>
    <property type="match status" value="1"/>
</dbReference>
<evidence type="ECO:0000256" key="9">
    <source>
        <dbReference type="ARBA" id="ARBA00022842"/>
    </source>
</evidence>
<evidence type="ECO:0000256" key="1">
    <source>
        <dbReference type="ARBA" id="ARBA00004496"/>
    </source>
</evidence>
<evidence type="ECO:0000256" key="6">
    <source>
        <dbReference type="ARBA" id="ARBA00022723"/>
    </source>
</evidence>
<sequence length="356" mass="38764">MQLSDYLAQAAQLEQDARALLDGLDPAMRLDDAKGRLNALKDARVGELQGALRSLAPEDRRDAGVAFNRLKTAIQDALDAFAARQAAAAGHGPALDLTMPARHTWRGAVHPVTAVIDEICAIFRELGFTVALGPEAESEWYNFQSLNFPSDHPAMDVHDTLYLAGQDGAAPGESVLLRTHTSPVQVRTLQRYAPPVRVVIPGMVYRRDFFDASHAPAFAQLEGLAVDEGISFVDLKATLAEFARRFFGKTKTRFRPSFFPFTEPSAEMDVQCQVCGGSGCATCKHTGWSEILGSGMVHPAVLEAAGLDSERYTGWAFGMGPARIAQQRHGVPDIRSFYDSDVRFLEQFAVPSRGEG</sequence>
<evidence type="ECO:0000259" key="14">
    <source>
        <dbReference type="PROSITE" id="PS50862"/>
    </source>
</evidence>
<accession>A0AA37Q6F2</accession>
<dbReference type="PANTHER" id="PTHR11538:SF41">
    <property type="entry name" value="PHENYLALANINE--TRNA LIGASE, MITOCHONDRIAL"/>
    <property type="match status" value="1"/>
</dbReference>
<dbReference type="GO" id="GO:0005737">
    <property type="term" value="C:cytoplasm"/>
    <property type="evidence" value="ECO:0007669"/>
    <property type="project" value="UniProtKB-SubCell"/>
</dbReference>
<dbReference type="Pfam" id="PF02912">
    <property type="entry name" value="Phe_tRNA-synt_N"/>
    <property type="match status" value="1"/>
</dbReference>
<protein>
    <recommendedName>
        <fullName evidence="13">Phenylalanine--tRNA ligase alpha subunit</fullName>
        <ecNumber evidence="13">6.1.1.20</ecNumber>
    </recommendedName>
    <alternativeName>
        <fullName evidence="13">Phenylalanyl-tRNA synthetase alpha subunit</fullName>
        <shortName evidence="13">PheRS</shortName>
    </alternativeName>
</protein>
<comment type="cofactor">
    <cofactor evidence="13">
        <name>Mg(2+)</name>
        <dbReference type="ChEBI" id="CHEBI:18420"/>
    </cofactor>
    <text evidence="13">Binds 2 magnesium ions per tetramer.</text>
</comment>
<evidence type="ECO:0000256" key="8">
    <source>
        <dbReference type="ARBA" id="ARBA00022840"/>
    </source>
</evidence>
<comment type="catalytic activity">
    <reaction evidence="12 13">
        <text>tRNA(Phe) + L-phenylalanine + ATP = L-phenylalanyl-tRNA(Phe) + AMP + diphosphate + H(+)</text>
        <dbReference type="Rhea" id="RHEA:19413"/>
        <dbReference type="Rhea" id="RHEA-COMP:9668"/>
        <dbReference type="Rhea" id="RHEA-COMP:9699"/>
        <dbReference type="ChEBI" id="CHEBI:15378"/>
        <dbReference type="ChEBI" id="CHEBI:30616"/>
        <dbReference type="ChEBI" id="CHEBI:33019"/>
        <dbReference type="ChEBI" id="CHEBI:58095"/>
        <dbReference type="ChEBI" id="CHEBI:78442"/>
        <dbReference type="ChEBI" id="CHEBI:78531"/>
        <dbReference type="ChEBI" id="CHEBI:456215"/>
        <dbReference type="EC" id="6.1.1.20"/>
    </reaction>
</comment>
<dbReference type="CDD" id="cd00496">
    <property type="entry name" value="PheRS_alpha_core"/>
    <property type="match status" value="1"/>
</dbReference>
<comment type="caution">
    <text evidence="15">The sequence shown here is derived from an EMBL/GenBank/DDBJ whole genome shotgun (WGS) entry which is preliminary data.</text>
</comment>
<feature type="binding site" evidence="13">
    <location>
        <position position="263"/>
    </location>
    <ligand>
        <name>Mg(2+)</name>
        <dbReference type="ChEBI" id="CHEBI:18420"/>
        <note>shared with beta subunit</note>
    </ligand>
</feature>
<dbReference type="GO" id="GO:0006432">
    <property type="term" value="P:phenylalanyl-tRNA aminoacylation"/>
    <property type="evidence" value="ECO:0007669"/>
    <property type="project" value="UniProtKB-UniRule"/>
</dbReference>
<evidence type="ECO:0000256" key="11">
    <source>
        <dbReference type="ARBA" id="ARBA00023146"/>
    </source>
</evidence>
<dbReference type="GO" id="GO:0005524">
    <property type="term" value="F:ATP binding"/>
    <property type="evidence" value="ECO:0007669"/>
    <property type="project" value="UniProtKB-UniRule"/>
</dbReference>
<evidence type="ECO:0000256" key="10">
    <source>
        <dbReference type="ARBA" id="ARBA00022917"/>
    </source>
</evidence>
<dbReference type="GO" id="GO:0000287">
    <property type="term" value="F:magnesium ion binding"/>
    <property type="evidence" value="ECO:0007669"/>
    <property type="project" value="UniProtKB-UniRule"/>
</dbReference>
<dbReference type="InterPro" id="IPR045864">
    <property type="entry name" value="aa-tRNA-synth_II/BPL/LPL"/>
</dbReference>
<dbReference type="NCBIfam" id="TIGR00468">
    <property type="entry name" value="pheS"/>
    <property type="match status" value="1"/>
</dbReference>
<organism evidence="15 16">
    <name type="scientific">Roseisolibacter agri</name>
    <dbReference type="NCBI Taxonomy" id="2014610"/>
    <lineage>
        <taxon>Bacteria</taxon>
        <taxon>Pseudomonadati</taxon>
        <taxon>Gemmatimonadota</taxon>
        <taxon>Gemmatimonadia</taxon>
        <taxon>Gemmatimonadales</taxon>
        <taxon>Gemmatimonadaceae</taxon>
        <taxon>Roseisolibacter</taxon>
    </lineage>
</organism>
<dbReference type="GO" id="GO:0000049">
    <property type="term" value="F:tRNA binding"/>
    <property type="evidence" value="ECO:0007669"/>
    <property type="project" value="InterPro"/>
</dbReference>
<keyword evidence="5 13" id="KW-0436">Ligase</keyword>
<evidence type="ECO:0000256" key="12">
    <source>
        <dbReference type="ARBA" id="ARBA00049255"/>
    </source>
</evidence>
<dbReference type="InterPro" id="IPR002319">
    <property type="entry name" value="Phenylalanyl-tRNA_Synthase"/>
</dbReference>
<evidence type="ECO:0000256" key="13">
    <source>
        <dbReference type="HAMAP-Rule" id="MF_00281"/>
    </source>
</evidence>
<dbReference type="AlphaFoldDB" id="A0AA37Q6F2"/>
<proteinExistence type="inferred from homology"/>
<evidence type="ECO:0000256" key="3">
    <source>
        <dbReference type="ARBA" id="ARBA00011209"/>
    </source>
</evidence>
<dbReference type="EC" id="6.1.1.20" evidence="13"/>
<comment type="similarity">
    <text evidence="2 13">Belongs to the class-II aminoacyl-tRNA synthetase family. Phe-tRNA synthetase alpha subunit type 1 subfamily.</text>
</comment>
<evidence type="ECO:0000256" key="4">
    <source>
        <dbReference type="ARBA" id="ARBA00022490"/>
    </source>
</evidence>
<name>A0AA37Q6F2_9BACT</name>
<dbReference type="InterPro" id="IPR004529">
    <property type="entry name" value="Phe-tRNA-synth_IIc_asu"/>
</dbReference>
<dbReference type="InterPro" id="IPR006195">
    <property type="entry name" value="aa-tRNA-synth_II"/>
</dbReference>
<keyword evidence="9 13" id="KW-0460">Magnesium</keyword>
<dbReference type="SUPFAM" id="SSF55681">
    <property type="entry name" value="Class II aaRS and biotin synthetases"/>
    <property type="match status" value="1"/>
</dbReference>
<evidence type="ECO:0000256" key="5">
    <source>
        <dbReference type="ARBA" id="ARBA00022598"/>
    </source>
</evidence>
<dbReference type="Proteomes" id="UP001161325">
    <property type="component" value="Unassembled WGS sequence"/>
</dbReference>
<dbReference type="InterPro" id="IPR022911">
    <property type="entry name" value="Phe_tRNA_ligase_alpha1_bac"/>
</dbReference>
<keyword evidence="16" id="KW-1185">Reference proteome</keyword>
<dbReference type="GO" id="GO:0004826">
    <property type="term" value="F:phenylalanine-tRNA ligase activity"/>
    <property type="evidence" value="ECO:0007669"/>
    <property type="project" value="UniProtKB-UniRule"/>
</dbReference>
<keyword evidence="10 13" id="KW-0648">Protein biosynthesis</keyword>
<dbReference type="PANTHER" id="PTHR11538">
    <property type="entry name" value="PHENYLALANYL-TRNA SYNTHETASE"/>
    <property type="match status" value="1"/>
</dbReference>
<dbReference type="Gene3D" id="3.30.930.10">
    <property type="entry name" value="Bira Bifunctional Protein, Domain 2"/>
    <property type="match status" value="1"/>
</dbReference>
<keyword evidence="11 13" id="KW-0030">Aminoacyl-tRNA synthetase</keyword>
<evidence type="ECO:0000313" key="16">
    <source>
        <dbReference type="Proteomes" id="UP001161325"/>
    </source>
</evidence>
<keyword evidence="8 13" id="KW-0067">ATP-binding</keyword>
<keyword evidence="6 13" id="KW-0479">Metal-binding</keyword>